<gene>
    <name evidence="1" type="ORF">BURMUCGD2_1055</name>
</gene>
<comment type="caution">
    <text evidence="1">The sequence shown here is derived from an EMBL/GenBank/DDBJ whole genome shotgun (WGS) entry which is preliminary data.</text>
</comment>
<dbReference type="EMBL" id="ACFC01000005">
    <property type="protein sequence ID" value="EEE07009.1"/>
    <property type="molecule type" value="Genomic_DNA"/>
</dbReference>
<accession>B9BQW4</accession>
<sequence length="38" mass="4149">MLSCRGGRGGAAPDRIRAPDIGNDYRPIVVRTPPVDWL</sequence>
<protein>
    <submittedName>
        <fullName evidence="1">Uncharacterized protein</fullName>
    </submittedName>
</protein>
<dbReference type="Proteomes" id="UP000004535">
    <property type="component" value="Unassembled WGS sequence"/>
</dbReference>
<reference evidence="1 2" key="1">
    <citation type="journal article" date="2012" name="J. Bacteriol.">
        <title>Draft Genome Sequence Determination for Cystic Fibrosis and Chronic Granulomatous Disease Burkholderia multivorans Isolates.</title>
        <authorList>
            <person name="Varga J.J."/>
            <person name="Losada L."/>
            <person name="Zelazny A.M."/>
            <person name="Brinkac L."/>
            <person name="Harkins D."/>
            <person name="Radune D."/>
            <person name="Hostetler J."/>
            <person name="Sampaio E.P."/>
            <person name="Ronning C.M."/>
            <person name="Nierman W.C."/>
            <person name="Greenberg D.E."/>
            <person name="Holland S.M."/>
            <person name="Goldberg J.B."/>
        </authorList>
    </citation>
    <scope>NUCLEOTIDE SEQUENCE [LARGE SCALE GENOMIC DNA]</scope>
    <source>
        <strain evidence="1 2">CGD2</strain>
    </source>
</reference>
<proteinExistence type="predicted"/>
<organism evidence="1 2">
    <name type="scientific">Burkholderia multivorans CGD2</name>
    <dbReference type="NCBI Taxonomy" id="513052"/>
    <lineage>
        <taxon>Bacteria</taxon>
        <taxon>Pseudomonadati</taxon>
        <taxon>Pseudomonadota</taxon>
        <taxon>Betaproteobacteria</taxon>
        <taxon>Burkholderiales</taxon>
        <taxon>Burkholderiaceae</taxon>
        <taxon>Burkholderia</taxon>
        <taxon>Burkholderia cepacia complex</taxon>
    </lineage>
</organism>
<evidence type="ECO:0000313" key="2">
    <source>
        <dbReference type="Proteomes" id="UP000004535"/>
    </source>
</evidence>
<evidence type="ECO:0000313" key="1">
    <source>
        <dbReference type="EMBL" id="EEE07009.1"/>
    </source>
</evidence>
<dbReference type="AlphaFoldDB" id="B9BQW4"/>
<name>B9BQW4_9BURK</name>